<sequence length="222" mass="23483">MPGDIAKLIVGAGKGAVGHRGLHIGRERLSRGHEHSRRPHGNAVEDDLGLGVPGQYPVDPRQQIQPVRPAHAYISALAFAVAAQAGQKPAPAQSVIMPRPISHAGGRVPVPVDAERPTVTRLLPKVGMEPQPVPGGEGELPAAGGIQQPALSLGQKPAHVAFRLRECSGVPGRLAFARLEGDAVESVGQCRRSRQSSGSNTKQQCRVHTIPPIIPNYHKSIR</sequence>
<dbReference type="EMBL" id="VSSQ01022178">
    <property type="protein sequence ID" value="MPM68298.1"/>
    <property type="molecule type" value="Genomic_DNA"/>
</dbReference>
<comment type="caution">
    <text evidence="2">The sequence shown here is derived from an EMBL/GenBank/DDBJ whole genome shotgun (WGS) entry which is preliminary data.</text>
</comment>
<dbReference type="AlphaFoldDB" id="A0A645BT99"/>
<accession>A0A645BT99</accession>
<reference evidence="2" key="1">
    <citation type="submission" date="2019-08" db="EMBL/GenBank/DDBJ databases">
        <authorList>
            <person name="Kucharzyk K."/>
            <person name="Murdoch R.W."/>
            <person name="Higgins S."/>
            <person name="Loffler F."/>
        </authorList>
    </citation>
    <scope>NUCLEOTIDE SEQUENCE</scope>
</reference>
<evidence type="ECO:0000313" key="2">
    <source>
        <dbReference type="EMBL" id="MPM68298.1"/>
    </source>
</evidence>
<feature type="region of interest" description="Disordered" evidence="1">
    <location>
        <begin position="28"/>
        <end position="50"/>
    </location>
</feature>
<gene>
    <name evidence="2" type="ORF">SDC9_115229</name>
</gene>
<name>A0A645BT99_9ZZZZ</name>
<evidence type="ECO:0000256" key="1">
    <source>
        <dbReference type="SAM" id="MobiDB-lite"/>
    </source>
</evidence>
<protein>
    <submittedName>
        <fullName evidence="2">Uncharacterized protein</fullName>
    </submittedName>
</protein>
<organism evidence="2">
    <name type="scientific">bioreactor metagenome</name>
    <dbReference type="NCBI Taxonomy" id="1076179"/>
    <lineage>
        <taxon>unclassified sequences</taxon>
        <taxon>metagenomes</taxon>
        <taxon>ecological metagenomes</taxon>
    </lineage>
</organism>
<proteinExistence type="predicted"/>